<proteinExistence type="predicted"/>
<dbReference type="Proteomes" id="UP000887116">
    <property type="component" value="Unassembled WGS sequence"/>
</dbReference>
<sequence length="87" mass="9838">MTPPSTEACDKQLRFFFSKDSDLSSWLSSASLQLVSLQPTSSLKTKCFQICSFPEEQNELFSFILIYLTAEPLPLIQVSGNRIRMLS</sequence>
<comment type="caution">
    <text evidence="1">The sequence shown here is derived from an EMBL/GenBank/DDBJ whole genome shotgun (WGS) entry which is preliminary data.</text>
</comment>
<evidence type="ECO:0000313" key="1">
    <source>
        <dbReference type="EMBL" id="GFQ67060.1"/>
    </source>
</evidence>
<organism evidence="1 2">
    <name type="scientific">Trichonephila clavata</name>
    <name type="common">Joro spider</name>
    <name type="synonym">Nephila clavata</name>
    <dbReference type="NCBI Taxonomy" id="2740835"/>
    <lineage>
        <taxon>Eukaryota</taxon>
        <taxon>Metazoa</taxon>
        <taxon>Ecdysozoa</taxon>
        <taxon>Arthropoda</taxon>
        <taxon>Chelicerata</taxon>
        <taxon>Arachnida</taxon>
        <taxon>Araneae</taxon>
        <taxon>Araneomorphae</taxon>
        <taxon>Entelegynae</taxon>
        <taxon>Araneoidea</taxon>
        <taxon>Nephilidae</taxon>
        <taxon>Trichonephila</taxon>
    </lineage>
</organism>
<name>A0A8X6EZS9_TRICU</name>
<keyword evidence="2" id="KW-1185">Reference proteome</keyword>
<gene>
    <name evidence="1" type="ORF">TNCT_174671</name>
</gene>
<accession>A0A8X6EZS9</accession>
<dbReference type="AlphaFoldDB" id="A0A8X6EZS9"/>
<evidence type="ECO:0000313" key="2">
    <source>
        <dbReference type="Proteomes" id="UP000887116"/>
    </source>
</evidence>
<reference evidence="1" key="1">
    <citation type="submission" date="2020-07" db="EMBL/GenBank/DDBJ databases">
        <title>Multicomponent nature underlies the extraordinary mechanical properties of spider dragline silk.</title>
        <authorList>
            <person name="Kono N."/>
            <person name="Nakamura H."/>
            <person name="Mori M."/>
            <person name="Yoshida Y."/>
            <person name="Ohtoshi R."/>
            <person name="Malay A.D."/>
            <person name="Moran D.A.P."/>
            <person name="Tomita M."/>
            <person name="Numata K."/>
            <person name="Arakawa K."/>
        </authorList>
    </citation>
    <scope>NUCLEOTIDE SEQUENCE</scope>
</reference>
<dbReference type="EMBL" id="BMAO01030301">
    <property type="protein sequence ID" value="GFQ67060.1"/>
    <property type="molecule type" value="Genomic_DNA"/>
</dbReference>
<protein>
    <submittedName>
        <fullName evidence="1">Uncharacterized protein</fullName>
    </submittedName>
</protein>